<dbReference type="Proteomes" id="UP000257109">
    <property type="component" value="Unassembled WGS sequence"/>
</dbReference>
<feature type="non-terminal residue" evidence="1">
    <location>
        <position position="1"/>
    </location>
</feature>
<protein>
    <submittedName>
        <fullName evidence="1">Uncharacterized protein</fullName>
    </submittedName>
</protein>
<keyword evidence="2" id="KW-1185">Reference proteome</keyword>
<dbReference type="AlphaFoldDB" id="A0A371IAR8"/>
<reference evidence="1" key="1">
    <citation type="submission" date="2018-05" db="EMBL/GenBank/DDBJ databases">
        <title>Draft genome of Mucuna pruriens seed.</title>
        <authorList>
            <person name="Nnadi N.E."/>
            <person name="Vos R."/>
            <person name="Hasami M.H."/>
            <person name="Devisetty U.K."/>
            <person name="Aguiy J.C."/>
        </authorList>
    </citation>
    <scope>NUCLEOTIDE SEQUENCE [LARGE SCALE GENOMIC DNA]</scope>
    <source>
        <strain evidence="1">JCA_2017</strain>
    </source>
</reference>
<proteinExistence type="predicted"/>
<gene>
    <name evidence="1" type="ORF">CR513_03134</name>
</gene>
<organism evidence="1 2">
    <name type="scientific">Mucuna pruriens</name>
    <name type="common">Velvet bean</name>
    <name type="synonym">Dolichos pruriens</name>
    <dbReference type="NCBI Taxonomy" id="157652"/>
    <lineage>
        <taxon>Eukaryota</taxon>
        <taxon>Viridiplantae</taxon>
        <taxon>Streptophyta</taxon>
        <taxon>Embryophyta</taxon>
        <taxon>Tracheophyta</taxon>
        <taxon>Spermatophyta</taxon>
        <taxon>Magnoliopsida</taxon>
        <taxon>eudicotyledons</taxon>
        <taxon>Gunneridae</taxon>
        <taxon>Pentapetalae</taxon>
        <taxon>rosids</taxon>
        <taxon>fabids</taxon>
        <taxon>Fabales</taxon>
        <taxon>Fabaceae</taxon>
        <taxon>Papilionoideae</taxon>
        <taxon>50 kb inversion clade</taxon>
        <taxon>NPAAA clade</taxon>
        <taxon>indigoferoid/millettioid clade</taxon>
        <taxon>Phaseoleae</taxon>
        <taxon>Mucuna</taxon>
    </lineage>
</organism>
<comment type="caution">
    <text evidence="1">The sequence shown here is derived from an EMBL/GenBank/DDBJ whole genome shotgun (WGS) entry which is preliminary data.</text>
</comment>
<evidence type="ECO:0000313" key="2">
    <source>
        <dbReference type="Proteomes" id="UP000257109"/>
    </source>
</evidence>
<evidence type="ECO:0000313" key="1">
    <source>
        <dbReference type="EMBL" id="RDY12109.1"/>
    </source>
</evidence>
<dbReference type="EMBL" id="QJKJ01000528">
    <property type="protein sequence ID" value="RDY12109.1"/>
    <property type="molecule type" value="Genomic_DNA"/>
</dbReference>
<accession>A0A371IAR8</accession>
<name>A0A371IAR8_MUCPR</name>
<sequence length="71" mass="8358">MLGQRTVIKEGNTVQQSLIKWKGSPVENRTKIWRVYYRKRSNIIKGAELARERGRDLFLLMVCIVHTTKQN</sequence>